<dbReference type="PROSITE" id="PS50280">
    <property type="entry name" value="SET"/>
    <property type="match status" value="1"/>
</dbReference>
<dbReference type="Gene3D" id="2.170.270.10">
    <property type="entry name" value="SET domain"/>
    <property type="match status" value="1"/>
</dbReference>
<proteinExistence type="predicted"/>
<gene>
    <name evidence="3" type="ORF">GOMPHAMPRED_002740</name>
</gene>
<dbReference type="InterPro" id="IPR053185">
    <property type="entry name" value="SET_domain_protein"/>
</dbReference>
<dbReference type="PANTHER" id="PTHR47332">
    <property type="entry name" value="SET DOMAIN-CONTAINING PROTEIN 5"/>
    <property type="match status" value="1"/>
</dbReference>
<evidence type="ECO:0000313" key="3">
    <source>
        <dbReference type="EMBL" id="CAF9923116.1"/>
    </source>
</evidence>
<dbReference type="AlphaFoldDB" id="A0A8H3FEG8"/>
<dbReference type="SUPFAM" id="SSF82199">
    <property type="entry name" value="SET domain"/>
    <property type="match status" value="1"/>
</dbReference>
<organism evidence="3 4">
    <name type="scientific">Gomphillus americanus</name>
    <dbReference type="NCBI Taxonomy" id="1940652"/>
    <lineage>
        <taxon>Eukaryota</taxon>
        <taxon>Fungi</taxon>
        <taxon>Dikarya</taxon>
        <taxon>Ascomycota</taxon>
        <taxon>Pezizomycotina</taxon>
        <taxon>Lecanoromycetes</taxon>
        <taxon>OSLEUM clade</taxon>
        <taxon>Ostropomycetidae</taxon>
        <taxon>Ostropales</taxon>
        <taxon>Graphidaceae</taxon>
        <taxon>Gomphilloideae</taxon>
        <taxon>Gomphillus</taxon>
    </lineage>
</organism>
<feature type="region of interest" description="Disordered" evidence="1">
    <location>
        <begin position="35"/>
        <end position="59"/>
    </location>
</feature>
<dbReference type="PANTHER" id="PTHR47332:SF6">
    <property type="entry name" value="SET DOMAIN-CONTAINING PROTEIN"/>
    <property type="match status" value="1"/>
</dbReference>
<evidence type="ECO:0000259" key="2">
    <source>
        <dbReference type="PROSITE" id="PS50280"/>
    </source>
</evidence>
<keyword evidence="4" id="KW-1185">Reference proteome</keyword>
<comment type="caution">
    <text evidence="3">The sequence shown here is derived from an EMBL/GenBank/DDBJ whole genome shotgun (WGS) entry which is preliminary data.</text>
</comment>
<accession>A0A8H3FEG8</accession>
<dbReference type="InterPro" id="IPR001214">
    <property type="entry name" value="SET_dom"/>
</dbReference>
<dbReference type="EMBL" id="CAJPDQ010000019">
    <property type="protein sequence ID" value="CAF9923116.1"/>
    <property type="molecule type" value="Genomic_DNA"/>
</dbReference>
<evidence type="ECO:0000256" key="1">
    <source>
        <dbReference type="SAM" id="MobiDB-lite"/>
    </source>
</evidence>
<protein>
    <recommendedName>
        <fullName evidence="2">SET domain-containing protein</fullName>
    </recommendedName>
</protein>
<dbReference type="CDD" id="cd20071">
    <property type="entry name" value="SET_SMYD"/>
    <property type="match status" value="1"/>
</dbReference>
<dbReference type="Pfam" id="PF00856">
    <property type="entry name" value="SET"/>
    <property type="match status" value="1"/>
</dbReference>
<dbReference type="Proteomes" id="UP000664169">
    <property type="component" value="Unassembled WGS sequence"/>
</dbReference>
<reference evidence="3" key="1">
    <citation type="submission" date="2021-03" db="EMBL/GenBank/DDBJ databases">
        <authorList>
            <person name="Tagirdzhanova G."/>
        </authorList>
    </citation>
    <scope>NUCLEOTIDE SEQUENCE</scope>
</reference>
<dbReference type="InterPro" id="IPR046341">
    <property type="entry name" value="SET_dom_sf"/>
</dbReference>
<dbReference type="OrthoDB" id="265717at2759"/>
<sequence>MLRSVFNNGRGISLVTTPQIANLLARQTEFSSVGSDTPLSRISRRGVTQHTTSQSKSIRATQPIQQGQLVMVNKAVLLVHPSYWNISWPQREEITRLAISRLPGGTQKAILNLSSPPDQINLYLSYIVWAHAGFPMVIRDQKHNVLFTGISLINHSCAPNSHNRVESISFSGVVTAARDIQEGEEITISYWVDSDHSMHLRSFVERQQYIERNGRFRCECAYCEQGKAKDEILGSLLDQQKSLQQKLESSSIAGSDLPAAFKLEKLYHSLGLEILMNVPYNIIAKTYSAMGREKLASVWLERAANILALSGVETPQQQHGVDAS</sequence>
<feature type="domain" description="SET" evidence="2">
    <location>
        <begin position="45"/>
        <end position="191"/>
    </location>
</feature>
<name>A0A8H3FEG8_9LECA</name>
<evidence type="ECO:0000313" key="4">
    <source>
        <dbReference type="Proteomes" id="UP000664169"/>
    </source>
</evidence>